<dbReference type="AlphaFoldDB" id="A0A0C3D335"/>
<reference evidence="1 2" key="1">
    <citation type="submission" date="2014-04" db="EMBL/GenBank/DDBJ databases">
        <authorList>
            <consortium name="DOE Joint Genome Institute"/>
            <person name="Kuo A."/>
            <person name="Kohler A."/>
            <person name="Nagy L.G."/>
            <person name="Floudas D."/>
            <person name="Copeland A."/>
            <person name="Barry K.W."/>
            <person name="Cichocki N."/>
            <person name="Veneault-Fourrey C."/>
            <person name="LaButti K."/>
            <person name="Lindquist E.A."/>
            <person name="Lipzen A."/>
            <person name="Lundell T."/>
            <person name="Morin E."/>
            <person name="Murat C."/>
            <person name="Sun H."/>
            <person name="Tunlid A."/>
            <person name="Henrissat B."/>
            <person name="Grigoriev I.V."/>
            <person name="Hibbett D.S."/>
            <person name="Martin F."/>
            <person name="Nordberg H.P."/>
            <person name="Cantor M.N."/>
            <person name="Hua S.X."/>
        </authorList>
    </citation>
    <scope>NUCLEOTIDE SEQUENCE [LARGE SCALE GENOMIC DNA]</scope>
    <source>
        <strain evidence="1 2">Foug A</strain>
    </source>
</reference>
<dbReference type="Proteomes" id="UP000053989">
    <property type="component" value="Unassembled WGS sequence"/>
</dbReference>
<evidence type="ECO:0000313" key="1">
    <source>
        <dbReference type="EMBL" id="KIM50829.1"/>
    </source>
</evidence>
<organism evidence="1 2">
    <name type="scientific">Scleroderma citrinum Foug A</name>
    <dbReference type="NCBI Taxonomy" id="1036808"/>
    <lineage>
        <taxon>Eukaryota</taxon>
        <taxon>Fungi</taxon>
        <taxon>Dikarya</taxon>
        <taxon>Basidiomycota</taxon>
        <taxon>Agaricomycotina</taxon>
        <taxon>Agaricomycetes</taxon>
        <taxon>Agaricomycetidae</taxon>
        <taxon>Boletales</taxon>
        <taxon>Sclerodermatineae</taxon>
        <taxon>Sclerodermataceae</taxon>
        <taxon>Scleroderma</taxon>
    </lineage>
</organism>
<gene>
    <name evidence="1" type="ORF">SCLCIDRAFT_33956</name>
</gene>
<sequence>MASSVVIDIVPRLPLHPGFEGFQVDRIAFRFDAATSTLGSNDPIGTYGGVSTWLGSLSTSQVSRLVFLRCFVTDPLDLGLYRFRVAAQCGHVPVFHVDGSVYRPNSNVSMGIWVAAWPGHIPGSILILPRPRRRLTSPYGRSAGRIGGLDDIVDAAAAFRVITVTVVTVTSTLIAITLDDPLAFETWCNRLISALKPSKDEISACGVDRRTQWLRCRDFAYLRGFRLVSIAVGIHMCTQHVRKVPAAVWLVWVAFHVTSTQPPSGKW</sequence>
<dbReference type="InParanoid" id="A0A0C3D335"/>
<dbReference type="HOGENOM" id="CLU_1125097_0_0_1"/>
<protein>
    <submittedName>
        <fullName evidence="1">Uncharacterized protein</fullName>
    </submittedName>
</protein>
<reference evidence="2" key="2">
    <citation type="submission" date="2015-01" db="EMBL/GenBank/DDBJ databases">
        <title>Evolutionary Origins and Diversification of the Mycorrhizal Mutualists.</title>
        <authorList>
            <consortium name="DOE Joint Genome Institute"/>
            <consortium name="Mycorrhizal Genomics Consortium"/>
            <person name="Kohler A."/>
            <person name="Kuo A."/>
            <person name="Nagy L.G."/>
            <person name="Floudas D."/>
            <person name="Copeland A."/>
            <person name="Barry K.W."/>
            <person name="Cichocki N."/>
            <person name="Veneault-Fourrey C."/>
            <person name="LaButti K."/>
            <person name="Lindquist E.A."/>
            <person name="Lipzen A."/>
            <person name="Lundell T."/>
            <person name="Morin E."/>
            <person name="Murat C."/>
            <person name="Riley R."/>
            <person name="Ohm R."/>
            <person name="Sun H."/>
            <person name="Tunlid A."/>
            <person name="Henrissat B."/>
            <person name="Grigoriev I.V."/>
            <person name="Hibbett D.S."/>
            <person name="Martin F."/>
        </authorList>
    </citation>
    <scope>NUCLEOTIDE SEQUENCE [LARGE SCALE GENOMIC DNA]</scope>
    <source>
        <strain evidence="2">Foug A</strain>
    </source>
</reference>
<evidence type="ECO:0000313" key="2">
    <source>
        <dbReference type="Proteomes" id="UP000053989"/>
    </source>
</evidence>
<dbReference type="EMBL" id="KN822322">
    <property type="protein sequence ID" value="KIM50829.1"/>
    <property type="molecule type" value="Genomic_DNA"/>
</dbReference>
<keyword evidence="2" id="KW-1185">Reference proteome</keyword>
<accession>A0A0C3D335</accession>
<name>A0A0C3D335_9AGAM</name>
<proteinExistence type="predicted"/>